<dbReference type="Pfam" id="PF18052">
    <property type="entry name" value="Rx_N"/>
    <property type="match status" value="1"/>
</dbReference>
<evidence type="ECO:0000259" key="7">
    <source>
        <dbReference type="Pfam" id="PF00931"/>
    </source>
</evidence>
<proteinExistence type="inferred from homology"/>
<evidence type="ECO:0000256" key="2">
    <source>
        <dbReference type="ARBA" id="ARBA00022614"/>
    </source>
</evidence>
<dbReference type="Pfam" id="PF23559">
    <property type="entry name" value="WHD_DRP"/>
    <property type="match status" value="1"/>
</dbReference>
<evidence type="ECO:0000259" key="8">
    <source>
        <dbReference type="Pfam" id="PF18052"/>
    </source>
</evidence>
<evidence type="ECO:0000313" key="13">
    <source>
        <dbReference type="Proteomes" id="UP001210211"/>
    </source>
</evidence>
<feature type="domain" description="NB-ARC" evidence="7">
    <location>
        <begin position="170"/>
        <end position="341"/>
    </location>
</feature>
<dbReference type="SUPFAM" id="SSF52047">
    <property type="entry name" value="RNI-like"/>
    <property type="match status" value="2"/>
</dbReference>
<dbReference type="InterPro" id="IPR041118">
    <property type="entry name" value="Rx_N"/>
</dbReference>
<dbReference type="GO" id="GO:0043531">
    <property type="term" value="F:ADP binding"/>
    <property type="evidence" value="ECO:0007669"/>
    <property type="project" value="InterPro"/>
</dbReference>
<feature type="domain" description="Disease resistance R13L4/SHOC-2-like LRR" evidence="10">
    <location>
        <begin position="1063"/>
        <end position="1214"/>
    </location>
</feature>
<keyword evidence="13" id="KW-1185">Reference proteome</keyword>
<dbReference type="GO" id="GO:0005524">
    <property type="term" value="F:ATP binding"/>
    <property type="evidence" value="ECO:0007669"/>
    <property type="project" value="UniProtKB-KW"/>
</dbReference>
<sequence length="1252" mass="142761">MDGSIVVSTVVKIVGEKLGSAALKEFCLIWGVKDDLERLEKTISTVRVVLANAEDRCLIKNDPLYNWLRELKDVLYDADDVLDKIYLEAEKWKVKPYGQTRKFIYNANPIKRLNLGHKIKSLNRKLDTIVARKAKFHLQSTDVGSREETNCNNRETCSLLHEESICGRDNELQNIISQLKQIDANEIFSVISIVGLAGLGKTTLARLIYNNEDELKGCFVHKMWVHVSQNFNVKKIVTDMIQSTLERKCEGESLETLIKNITSQLIGKRFLLVLDDIWNENQEDWDKLKGVLKCGAPGSKIIATTRSVRVSKIMKSSYTSNLACLSEEMSWNLFAQRAFSGSESNMFEQRTFSGSERELNSQILEIAKDIVKKCGGVPLALKTLGSTMQFKKSVEEWLVTRDSEIWKTDKENEVMASLKLSYMNLSSHLKECFTYCSIFPKGYVIDKQDLINQWMANGLVSFTRSMGGMEIDRGNEYFEQLVQISFLQNVDEERYSTKVTCNMHDLVHDLAQSISNQRILHINDAHKTINKDNGKVNLAKIRKMRALHFCGGNSSVISMVSKAQSLRSLFLENIILFGTLPISIKKLIHLRYICISNCLIEVIPKDIGTLRSLEALHLRNYWKIAYLPKSIGNLVKLRVLDLHTCRRLKKVPQSIGNLINLVNLDLSMCINLKCLPESVGNLEKLCFLNFHGCKSLEKVPKSIGNLINLKSLDLSICESLKYLPESIGNLANLRILNLHGLVLETLPKSICKLSKLISLNLDGVSLLHGMPASISKFNGLDIQELSIYCEGRRRNVYVPILPRSYFSACCKKKLRIYCEGSRNEYACMMSELEHLNIRDNLEISGLEYFNDPGEFTKANLKKNNLNGLKLIWYPNDLFNDSIKCSLLVLEELEPPSSIRQLDLEGYPGEQYPNWMMLPGETRMTSFPHLTSLTFSLLERCSNLPSLAELPHLEYLKLELMPCLTNYSGVFPSLIELHLREMPNLEEVMTMKLDTENIYKPTFPRLSTLEIKGCPKLRMQPNLPPSIVELTLHESNEELLGVECFYGKSSSHICSSSSGIRELKISQMKTQLVWLEQLRSLTRLEFWRCEGNCLPESMRHLSSLRELTIDNCKGLHALPEWIGELKSLEKLEIQCTPLTCLPKSMKNISSLRELTFKNCDGFCVLPDWFGELKSLNYLVIWDTPLTCLPKSMKQLTDLQILSIFYCTDELERRCEREKGEDWHLISHIPKVLIKVSFGWAGNENIPGLSLFLD</sequence>
<dbReference type="InterPro" id="IPR056789">
    <property type="entry name" value="LRR_R13L1-DRL21"/>
</dbReference>
<keyword evidence="5" id="KW-0611">Plant defense</keyword>
<dbReference type="PRINTS" id="PR00364">
    <property type="entry name" value="DISEASERSIST"/>
</dbReference>
<keyword evidence="6" id="KW-0067">ATP-binding</keyword>
<organism evidence="12 13">
    <name type="scientific">Rhynchospora tenuis</name>
    <dbReference type="NCBI Taxonomy" id="198213"/>
    <lineage>
        <taxon>Eukaryota</taxon>
        <taxon>Viridiplantae</taxon>
        <taxon>Streptophyta</taxon>
        <taxon>Embryophyta</taxon>
        <taxon>Tracheophyta</taxon>
        <taxon>Spermatophyta</taxon>
        <taxon>Magnoliopsida</taxon>
        <taxon>Liliopsida</taxon>
        <taxon>Poales</taxon>
        <taxon>Cyperaceae</taxon>
        <taxon>Cyperoideae</taxon>
        <taxon>Rhynchosporeae</taxon>
        <taxon>Rhynchospora</taxon>
    </lineage>
</organism>
<comment type="similarity">
    <text evidence="1">Belongs to the disease resistance NB-LRR family.</text>
</comment>
<evidence type="ECO:0000256" key="1">
    <source>
        <dbReference type="ARBA" id="ARBA00008894"/>
    </source>
</evidence>
<dbReference type="PANTHER" id="PTHR36766">
    <property type="entry name" value="PLANT BROAD-SPECTRUM MILDEW RESISTANCE PROTEIN RPW8"/>
    <property type="match status" value="1"/>
</dbReference>
<comment type="caution">
    <text evidence="12">The sequence shown here is derived from an EMBL/GenBank/DDBJ whole genome shotgun (WGS) entry which is preliminary data.</text>
</comment>
<feature type="domain" description="Disease resistance R13L4/SHOC-2-like LRR" evidence="10">
    <location>
        <begin position="629"/>
        <end position="717"/>
    </location>
</feature>
<dbReference type="InterPro" id="IPR032675">
    <property type="entry name" value="LRR_dom_sf"/>
</dbReference>
<dbReference type="FunFam" id="3.40.50.300:FF:001091">
    <property type="entry name" value="Probable disease resistance protein At1g61300"/>
    <property type="match status" value="1"/>
</dbReference>
<dbReference type="GO" id="GO:0002758">
    <property type="term" value="P:innate immune response-activating signaling pathway"/>
    <property type="evidence" value="ECO:0007669"/>
    <property type="project" value="UniProtKB-ARBA"/>
</dbReference>
<protein>
    <submittedName>
        <fullName evidence="12">Uncharacterized protein</fullName>
    </submittedName>
</protein>
<name>A0AAD5W942_9POAL</name>
<dbReference type="SUPFAM" id="SSF52540">
    <property type="entry name" value="P-loop containing nucleoside triphosphate hydrolases"/>
    <property type="match status" value="1"/>
</dbReference>
<keyword evidence="2" id="KW-0433">Leucine-rich repeat</keyword>
<feature type="domain" description="R13L1/DRL21-like LRR repeat region" evidence="11">
    <location>
        <begin position="829"/>
        <end position="959"/>
    </location>
</feature>
<evidence type="ECO:0000313" key="12">
    <source>
        <dbReference type="EMBL" id="KAJ3684302.1"/>
    </source>
</evidence>
<dbReference type="Gene3D" id="3.40.50.300">
    <property type="entry name" value="P-loop containing nucleotide triphosphate hydrolases"/>
    <property type="match status" value="1"/>
</dbReference>
<reference evidence="12 13" key="1">
    <citation type="journal article" date="2022" name="Cell">
        <title>Repeat-based holocentromeres influence genome architecture and karyotype evolution.</title>
        <authorList>
            <person name="Hofstatter P.G."/>
            <person name="Thangavel G."/>
            <person name="Lux T."/>
            <person name="Neumann P."/>
            <person name="Vondrak T."/>
            <person name="Novak P."/>
            <person name="Zhang M."/>
            <person name="Costa L."/>
            <person name="Castellani M."/>
            <person name="Scott A."/>
            <person name="Toegelov H."/>
            <person name="Fuchs J."/>
            <person name="Mata-Sucre Y."/>
            <person name="Dias Y."/>
            <person name="Vanzela A.L.L."/>
            <person name="Huettel B."/>
            <person name="Almeida C.C.S."/>
            <person name="Simkova H."/>
            <person name="Souza G."/>
            <person name="Pedrosa-Harand A."/>
            <person name="Macas J."/>
            <person name="Mayer K.F.X."/>
            <person name="Houben A."/>
            <person name="Marques A."/>
        </authorList>
    </citation>
    <scope>NUCLEOTIDE SEQUENCE [LARGE SCALE GENOMIC DNA]</scope>
    <source>
        <strain evidence="12">RhyTen1mFocal</strain>
    </source>
</reference>
<dbReference type="InterPro" id="IPR055414">
    <property type="entry name" value="LRR_R13L4/SHOC2-like"/>
</dbReference>
<evidence type="ECO:0000259" key="9">
    <source>
        <dbReference type="Pfam" id="PF23559"/>
    </source>
</evidence>
<dbReference type="GO" id="GO:0009626">
    <property type="term" value="P:plant-type hypersensitive response"/>
    <property type="evidence" value="ECO:0007669"/>
    <property type="project" value="UniProtKB-ARBA"/>
</dbReference>
<dbReference type="EMBL" id="JAMRDG010000002">
    <property type="protein sequence ID" value="KAJ3684302.1"/>
    <property type="molecule type" value="Genomic_DNA"/>
</dbReference>
<dbReference type="InterPro" id="IPR027417">
    <property type="entry name" value="P-loop_NTPase"/>
</dbReference>
<dbReference type="InterPro" id="IPR002182">
    <property type="entry name" value="NB-ARC"/>
</dbReference>
<dbReference type="Pfam" id="PF23598">
    <property type="entry name" value="LRR_14"/>
    <property type="match status" value="2"/>
</dbReference>
<evidence type="ECO:0000259" key="11">
    <source>
        <dbReference type="Pfam" id="PF25019"/>
    </source>
</evidence>
<dbReference type="Proteomes" id="UP001210211">
    <property type="component" value="Unassembled WGS sequence"/>
</dbReference>
<dbReference type="Pfam" id="PF00931">
    <property type="entry name" value="NB-ARC"/>
    <property type="match status" value="1"/>
</dbReference>
<feature type="domain" description="Disease resistance N-terminal" evidence="8">
    <location>
        <begin position="10"/>
        <end position="96"/>
    </location>
</feature>
<dbReference type="SUPFAM" id="SSF52058">
    <property type="entry name" value="L domain-like"/>
    <property type="match status" value="1"/>
</dbReference>
<dbReference type="Gene3D" id="1.20.5.4130">
    <property type="match status" value="1"/>
</dbReference>
<evidence type="ECO:0000256" key="6">
    <source>
        <dbReference type="ARBA" id="ARBA00022840"/>
    </source>
</evidence>
<accession>A0AAD5W942</accession>
<dbReference type="InterPro" id="IPR042197">
    <property type="entry name" value="Apaf_helical"/>
</dbReference>
<evidence type="ECO:0000256" key="3">
    <source>
        <dbReference type="ARBA" id="ARBA00022737"/>
    </source>
</evidence>
<keyword evidence="4" id="KW-0547">Nucleotide-binding</keyword>
<dbReference type="PANTHER" id="PTHR36766:SF40">
    <property type="entry name" value="DISEASE RESISTANCE PROTEIN RGA3"/>
    <property type="match status" value="1"/>
</dbReference>
<evidence type="ECO:0000259" key="10">
    <source>
        <dbReference type="Pfam" id="PF23598"/>
    </source>
</evidence>
<dbReference type="Gene3D" id="1.10.10.10">
    <property type="entry name" value="Winged helix-like DNA-binding domain superfamily/Winged helix DNA-binding domain"/>
    <property type="match status" value="1"/>
</dbReference>
<evidence type="ECO:0000256" key="5">
    <source>
        <dbReference type="ARBA" id="ARBA00022821"/>
    </source>
</evidence>
<dbReference type="Gene3D" id="1.10.8.430">
    <property type="entry name" value="Helical domain of apoptotic protease-activating factors"/>
    <property type="match status" value="1"/>
</dbReference>
<dbReference type="Gene3D" id="3.80.10.10">
    <property type="entry name" value="Ribonuclease Inhibitor"/>
    <property type="match status" value="4"/>
</dbReference>
<gene>
    <name evidence="12" type="ORF">LUZ61_013466</name>
</gene>
<feature type="domain" description="Disease resistance protein winged helix" evidence="9">
    <location>
        <begin position="438"/>
        <end position="511"/>
    </location>
</feature>
<dbReference type="FunFam" id="1.10.10.10:FF:000322">
    <property type="entry name" value="Probable disease resistance protein At1g63360"/>
    <property type="match status" value="1"/>
</dbReference>
<dbReference type="GO" id="GO:0042742">
    <property type="term" value="P:defense response to bacterium"/>
    <property type="evidence" value="ECO:0007669"/>
    <property type="project" value="UniProtKB-ARBA"/>
</dbReference>
<dbReference type="InterPro" id="IPR036388">
    <property type="entry name" value="WH-like_DNA-bd_sf"/>
</dbReference>
<dbReference type="Pfam" id="PF25019">
    <property type="entry name" value="LRR_R13L1-DRL21"/>
    <property type="match status" value="1"/>
</dbReference>
<keyword evidence="3" id="KW-0677">Repeat</keyword>
<evidence type="ECO:0000256" key="4">
    <source>
        <dbReference type="ARBA" id="ARBA00022741"/>
    </source>
</evidence>
<dbReference type="AlphaFoldDB" id="A0AAD5W942"/>
<dbReference type="InterPro" id="IPR058922">
    <property type="entry name" value="WHD_DRP"/>
</dbReference>